<keyword evidence="1" id="KW-0805">Transcription regulation</keyword>
<dbReference type="PANTHER" id="PTHR40661:SF3">
    <property type="entry name" value="FELS-1 PROPHAGE TRANSCRIPTIONAL REGULATOR"/>
    <property type="match status" value="1"/>
</dbReference>
<sequence>MNTKKESALSFPSAGIESFGERLKELMGDESLRAFANAIDTSEGGVRKWFTQSTMPSFDKMVRIARRYHVNLEWLCTGEGPKFPGETAAYESVICKTEEFSEEYALIDGYHTQVSTGHGAQWDNERVRRKLAFRSKWLRYRGLQPENLRVVFAKGDSMEPTIHSGDSILVDITDANLSDGSIFVLRIGEDLFAKRVQVHIDGSITIISDNKEYREQRVPVVELGLLSVVGKVVWIGKDVK</sequence>
<evidence type="ECO:0000313" key="6">
    <source>
        <dbReference type="Proteomes" id="UP000829384"/>
    </source>
</evidence>
<dbReference type="RefSeq" id="WP_345796057.1">
    <property type="nucleotide sequence ID" value="NZ_JACSDI010000012.1"/>
</dbReference>
<evidence type="ECO:0000259" key="4">
    <source>
        <dbReference type="PROSITE" id="PS50943"/>
    </source>
</evidence>
<reference evidence="5 6" key="1">
    <citation type="submission" date="2020-08" db="EMBL/GenBank/DDBJ databases">
        <title>Whole genome sequence of Shewanella sp strain PS-2.</title>
        <authorList>
            <person name="Das S.K."/>
        </authorList>
    </citation>
    <scope>NUCLEOTIDE SEQUENCE [LARGE SCALE GENOMIC DNA]</scope>
    <source>
        <strain evidence="5 6">PS-2</strain>
    </source>
</reference>
<dbReference type="Pfam" id="PF00717">
    <property type="entry name" value="Peptidase_S24"/>
    <property type="match status" value="1"/>
</dbReference>
<name>A0ABS9QXU0_9GAMM</name>
<dbReference type="CDD" id="cd06529">
    <property type="entry name" value="S24_LexA-like"/>
    <property type="match status" value="1"/>
</dbReference>
<proteinExistence type="predicted"/>
<dbReference type="Gene3D" id="2.10.109.10">
    <property type="entry name" value="Umud Fragment, subunit A"/>
    <property type="match status" value="1"/>
</dbReference>
<dbReference type="Proteomes" id="UP000829384">
    <property type="component" value="Unassembled WGS sequence"/>
</dbReference>
<dbReference type="PROSITE" id="PS50943">
    <property type="entry name" value="HTH_CROC1"/>
    <property type="match status" value="1"/>
</dbReference>
<dbReference type="CDD" id="cd00093">
    <property type="entry name" value="HTH_XRE"/>
    <property type="match status" value="1"/>
</dbReference>
<evidence type="ECO:0000313" key="5">
    <source>
        <dbReference type="EMBL" id="MCG9965180.1"/>
    </source>
</evidence>
<keyword evidence="2" id="KW-0238">DNA-binding</keyword>
<keyword evidence="6" id="KW-1185">Reference proteome</keyword>
<dbReference type="EMBL" id="JACSDI010000012">
    <property type="protein sequence ID" value="MCG9965180.1"/>
    <property type="molecule type" value="Genomic_DNA"/>
</dbReference>
<protein>
    <submittedName>
        <fullName evidence="5">Helix-turn-helix transcriptional regulator</fullName>
    </submittedName>
</protein>
<dbReference type="PANTHER" id="PTHR40661">
    <property type="match status" value="1"/>
</dbReference>
<comment type="caution">
    <text evidence="5">The sequence shown here is derived from an EMBL/GenBank/DDBJ whole genome shotgun (WGS) entry which is preliminary data.</text>
</comment>
<gene>
    <name evidence="5" type="ORF">H9J30_14835</name>
</gene>
<keyword evidence="3" id="KW-0804">Transcription</keyword>
<dbReference type="SUPFAM" id="SSF47413">
    <property type="entry name" value="lambda repressor-like DNA-binding domains"/>
    <property type="match status" value="1"/>
</dbReference>
<dbReference type="Gene3D" id="1.10.260.40">
    <property type="entry name" value="lambda repressor-like DNA-binding domains"/>
    <property type="match status" value="1"/>
</dbReference>
<evidence type="ECO:0000256" key="3">
    <source>
        <dbReference type="ARBA" id="ARBA00023163"/>
    </source>
</evidence>
<dbReference type="InterPro" id="IPR010744">
    <property type="entry name" value="Phage_CI_N"/>
</dbReference>
<organism evidence="5 6">
    <name type="scientific">Shewanella cutis</name>
    <dbReference type="NCBI Taxonomy" id="2766780"/>
    <lineage>
        <taxon>Bacteria</taxon>
        <taxon>Pseudomonadati</taxon>
        <taxon>Pseudomonadota</taxon>
        <taxon>Gammaproteobacteria</taxon>
        <taxon>Alteromonadales</taxon>
        <taxon>Shewanellaceae</taxon>
        <taxon>Shewanella</taxon>
    </lineage>
</organism>
<dbReference type="InterPro" id="IPR010982">
    <property type="entry name" value="Lambda_DNA-bd_dom_sf"/>
</dbReference>
<accession>A0ABS9QXU0</accession>
<dbReference type="InterPro" id="IPR001387">
    <property type="entry name" value="Cro/C1-type_HTH"/>
</dbReference>
<dbReference type="InterPro" id="IPR036286">
    <property type="entry name" value="LexA/Signal_pep-like_sf"/>
</dbReference>
<dbReference type="SUPFAM" id="SSF51306">
    <property type="entry name" value="LexA/Signal peptidase"/>
    <property type="match status" value="1"/>
</dbReference>
<evidence type="ECO:0000256" key="1">
    <source>
        <dbReference type="ARBA" id="ARBA00023015"/>
    </source>
</evidence>
<dbReference type="Pfam" id="PF07022">
    <property type="entry name" value="Phage_CI_repr"/>
    <property type="match status" value="1"/>
</dbReference>
<feature type="domain" description="HTH cro/C1-type" evidence="4">
    <location>
        <begin position="31"/>
        <end position="75"/>
    </location>
</feature>
<dbReference type="InterPro" id="IPR039418">
    <property type="entry name" value="LexA-like"/>
</dbReference>
<dbReference type="InterPro" id="IPR015927">
    <property type="entry name" value="Peptidase_S24_S26A/B/C"/>
</dbReference>
<evidence type="ECO:0000256" key="2">
    <source>
        <dbReference type="ARBA" id="ARBA00023125"/>
    </source>
</evidence>
<dbReference type="SMART" id="SM00530">
    <property type="entry name" value="HTH_XRE"/>
    <property type="match status" value="1"/>
</dbReference>